<dbReference type="GO" id="GO:0035869">
    <property type="term" value="C:ciliary transition zone"/>
    <property type="evidence" value="ECO:0007669"/>
    <property type="project" value="TreeGrafter"/>
</dbReference>
<dbReference type="Proteomes" id="UP000677803">
    <property type="component" value="Unassembled WGS sequence"/>
</dbReference>
<evidence type="ECO:0000256" key="10">
    <source>
        <dbReference type="ARBA" id="ARBA00037712"/>
    </source>
</evidence>
<keyword evidence="7 12" id="KW-0472">Membrane</keyword>
<dbReference type="GO" id="GO:0016020">
    <property type="term" value="C:membrane"/>
    <property type="evidence" value="ECO:0007669"/>
    <property type="project" value="UniProtKB-SubCell"/>
</dbReference>
<feature type="transmembrane region" description="Helical" evidence="12">
    <location>
        <begin position="33"/>
        <end position="53"/>
    </location>
</feature>
<comment type="function">
    <text evidence="10">Part of the tectonic-like complex which is required for tissue-specific ciliogenesis and may regulate ciliary membrane composition.</text>
</comment>
<evidence type="ECO:0000256" key="8">
    <source>
        <dbReference type="ARBA" id="ARBA00023212"/>
    </source>
</evidence>
<dbReference type="PANTHER" id="PTHR13531:SF5">
    <property type="entry name" value="TRANSMEMBRANE PROTEIN 216"/>
    <property type="match status" value="1"/>
</dbReference>
<evidence type="ECO:0000256" key="6">
    <source>
        <dbReference type="ARBA" id="ARBA00022989"/>
    </source>
</evidence>
<dbReference type="Pfam" id="PF09799">
    <property type="entry name" value="Transmemb_17"/>
    <property type="match status" value="1"/>
</dbReference>
<gene>
    <name evidence="13" type="ORF">MMEN_LOCUS17829</name>
</gene>
<keyword evidence="4 12" id="KW-0812">Transmembrane</keyword>
<name>A0A8S4BQ10_9TELE</name>
<proteinExistence type="predicted"/>
<keyword evidence="3" id="KW-0963">Cytoplasm</keyword>
<reference evidence="13" key="1">
    <citation type="submission" date="2021-05" db="EMBL/GenBank/DDBJ databases">
        <authorList>
            <person name="Tigano A."/>
        </authorList>
    </citation>
    <scope>NUCLEOTIDE SEQUENCE</scope>
</reference>
<evidence type="ECO:0000256" key="9">
    <source>
        <dbReference type="ARBA" id="ARBA00023273"/>
    </source>
</evidence>
<keyword evidence="8" id="KW-0206">Cytoskeleton</keyword>
<keyword evidence="14" id="KW-1185">Reference proteome</keyword>
<protein>
    <recommendedName>
        <fullName evidence="11">Transmembrane protein 216</fullName>
    </recommendedName>
</protein>
<evidence type="ECO:0000256" key="1">
    <source>
        <dbReference type="ARBA" id="ARBA00004120"/>
    </source>
</evidence>
<organism evidence="13 14">
    <name type="scientific">Menidia menidia</name>
    <name type="common">Atlantic silverside</name>
    <dbReference type="NCBI Taxonomy" id="238744"/>
    <lineage>
        <taxon>Eukaryota</taxon>
        <taxon>Metazoa</taxon>
        <taxon>Chordata</taxon>
        <taxon>Craniata</taxon>
        <taxon>Vertebrata</taxon>
        <taxon>Euteleostomi</taxon>
        <taxon>Actinopterygii</taxon>
        <taxon>Neopterygii</taxon>
        <taxon>Teleostei</taxon>
        <taxon>Neoteleostei</taxon>
        <taxon>Acanthomorphata</taxon>
        <taxon>Ovalentaria</taxon>
        <taxon>Atherinomorphae</taxon>
        <taxon>Atheriniformes</taxon>
        <taxon>Atherinopsidae</taxon>
        <taxon>Menidiinae</taxon>
        <taxon>Menidia</taxon>
    </lineage>
</organism>
<evidence type="ECO:0000256" key="2">
    <source>
        <dbReference type="ARBA" id="ARBA00004141"/>
    </source>
</evidence>
<feature type="transmembrane region" description="Helical" evidence="12">
    <location>
        <begin position="65"/>
        <end position="89"/>
    </location>
</feature>
<feature type="transmembrane region" description="Helical" evidence="12">
    <location>
        <begin position="95"/>
        <end position="116"/>
    </location>
</feature>
<dbReference type="InterPro" id="IPR019184">
    <property type="entry name" value="Uncharacterised_TM-17"/>
</dbReference>
<comment type="subcellular location">
    <subcellularLocation>
        <location evidence="1">Cytoplasm</location>
        <location evidence="1">Cytoskeleton</location>
        <location evidence="1">Cilium basal body</location>
    </subcellularLocation>
    <subcellularLocation>
        <location evidence="2">Membrane</location>
        <topology evidence="2">Multi-pass membrane protein</topology>
    </subcellularLocation>
</comment>
<dbReference type="PANTHER" id="PTHR13531">
    <property type="entry name" value="GEO07735P1-RELATED-RELATED"/>
    <property type="match status" value="1"/>
</dbReference>
<dbReference type="AlphaFoldDB" id="A0A8S4BQ10"/>
<comment type="caution">
    <text evidence="13">The sequence shown here is derived from an EMBL/GenBank/DDBJ whole genome shotgun (WGS) entry which is preliminary data.</text>
</comment>
<keyword evidence="9" id="KW-0966">Cell projection</keyword>
<sequence length="125" mass="13290">ANGGLRSDRACGLQANGGLWSSGLLLPYPAQNLVLDVVLLLLLLALETLRLFYGWKGNLTEGLLASGLALLVLVPGGVLVVYLLVLQTFVLRLELVLAAGLLVFQGLELLLGLLCLSSFSRAKVY</sequence>
<dbReference type="EMBL" id="CAJRST010036666">
    <property type="protein sequence ID" value="CAG5993604.1"/>
    <property type="molecule type" value="Genomic_DNA"/>
</dbReference>
<dbReference type="GO" id="GO:1905515">
    <property type="term" value="P:non-motile cilium assembly"/>
    <property type="evidence" value="ECO:0007669"/>
    <property type="project" value="TreeGrafter"/>
</dbReference>
<feature type="non-terminal residue" evidence="13">
    <location>
        <position position="1"/>
    </location>
</feature>
<evidence type="ECO:0000256" key="3">
    <source>
        <dbReference type="ARBA" id="ARBA00022490"/>
    </source>
</evidence>
<accession>A0A8S4BQ10</accession>
<evidence type="ECO:0000256" key="11">
    <source>
        <dbReference type="ARBA" id="ARBA00039543"/>
    </source>
</evidence>
<keyword evidence="5" id="KW-0970">Cilium biogenesis/degradation</keyword>
<evidence type="ECO:0000256" key="4">
    <source>
        <dbReference type="ARBA" id="ARBA00022692"/>
    </source>
</evidence>
<evidence type="ECO:0000256" key="12">
    <source>
        <dbReference type="SAM" id="Phobius"/>
    </source>
</evidence>
<evidence type="ECO:0000313" key="13">
    <source>
        <dbReference type="EMBL" id="CAG5993604.1"/>
    </source>
</evidence>
<evidence type="ECO:0000256" key="5">
    <source>
        <dbReference type="ARBA" id="ARBA00022794"/>
    </source>
</evidence>
<evidence type="ECO:0000313" key="14">
    <source>
        <dbReference type="Proteomes" id="UP000677803"/>
    </source>
</evidence>
<evidence type="ECO:0000256" key="7">
    <source>
        <dbReference type="ARBA" id="ARBA00023136"/>
    </source>
</evidence>
<keyword evidence="6 12" id="KW-1133">Transmembrane helix</keyword>